<feature type="domain" description="F5/8 type C" evidence="4">
    <location>
        <begin position="254"/>
        <end position="413"/>
    </location>
</feature>
<keyword evidence="3" id="KW-0812">Transmembrane</keyword>
<dbReference type="PROSITE" id="PS50022">
    <property type="entry name" value="FA58C_3"/>
    <property type="match status" value="3"/>
</dbReference>
<feature type="coiled-coil region" evidence="1">
    <location>
        <begin position="95"/>
        <end position="150"/>
    </location>
</feature>
<feature type="region of interest" description="Disordered" evidence="2">
    <location>
        <begin position="269"/>
        <end position="294"/>
    </location>
</feature>
<feature type="region of interest" description="Disordered" evidence="2">
    <location>
        <begin position="618"/>
        <end position="689"/>
    </location>
</feature>
<feature type="coiled-coil region" evidence="1">
    <location>
        <begin position="576"/>
        <end position="610"/>
    </location>
</feature>
<feature type="domain" description="F5/8 type C" evidence="4">
    <location>
        <begin position="762"/>
        <end position="805"/>
    </location>
</feature>
<keyword evidence="3" id="KW-0472">Membrane</keyword>
<keyword evidence="3" id="KW-1133">Transmembrane helix</keyword>
<keyword evidence="1" id="KW-0175">Coiled coil</keyword>
<feature type="transmembrane region" description="Helical" evidence="3">
    <location>
        <begin position="511"/>
        <end position="535"/>
    </location>
</feature>
<evidence type="ECO:0000256" key="1">
    <source>
        <dbReference type="SAM" id="Coils"/>
    </source>
</evidence>
<evidence type="ECO:0000259" key="4">
    <source>
        <dbReference type="PROSITE" id="PS50022"/>
    </source>
</evidence>
<dbReference type="AlphaFoldDB" id="C3ZMM0"/>
<dbReference type="SMART" id="SM00231">
    <property type="entry name" value="FA58C"/>
    <property type="match status" value="2"/>
</dbReference>
<accession>C3ZMM0</accession>
<evidence type="ECO:0000256" key="3">
    <source>
        <dbReference type="SAM" id="Phobius"/>
    </source>
</evidence>
<dbReference type="PANTHER" id="PTHR24543:SF291">
    <property type="entry name" value="SMOKE ALARM, ISOFORM D"/>
    <property type="match status" value="1"/>
</dbReference>
<organism>
    <name type="scientific">Branchiostoma floridae</name>
    <name type="common">Florida lancelet</name>
    <name type="synonym">Amphioxus</name>
    <dbReference type="NCBI Taxonomy" id="7739"/>
    <lineage>
        <taxon>Eukaryota</taxon>
        <taxon>Metazoa</taxon>
        <taxon>Chordata</taxon>
        <taxon>Cephalochordata</taxon>
        <taxon>Leptocardii</taxon>
        <taxon>Amphioxiformes</taxon>
        <taxon>Branchiostomatidae</taxon>
        <taxon>Branchiostoma</taxon>
    </lineage>
</organism>
<name>C3ZMM0_BRAFL</name>
<gene>
    <name evidence="5" type="ORF">BRAFLDRAFT_97419</name>
</gene>
<feature type="transmembrane region" description="Helical" evidence="3">
    <location>
        <begin position="20"/>
        <end position="43"/>
    </location>
</feature>
<dbReference type="CDD" id="cd00057">
    <property type="entry name" value="FA58C"/>
    <property type="match status" value="2"/>
</dbReference>
<feature type="compositionally biased region" description="Basic and acidic residues" evidence="2">
    <location>
        <begin position="667"/>
        <end position="676"/>
    </location>
</feature>
<dbReference type="FunFam" id="2.60.120.260:FF:000229">
    <property type="entry name" value="Uncharacterized protein"/>
    <property type="match status" value="1"/>
</dbReference>
<sequence length="810" mass="87794">MEVSSVELLHGGCSCSPYWARPVTVAVSVGAGVLVVAALVFLAHEVKYVREKSSQDVSHCYQDVSQLKDQILALKDRTLAMEIKQETAARDKEEASSHKEEITALKIRLSSLQTQLDSERAEMSSLKTELQEEKTEGASLRERLAVLETKFQLGVENEQEPTYGTTHEKTDPDVKPSQVGDDVKLGDHSAPMRRSKRAANTITTPYGLGAFRGPEGPAGRDGRDGRDGVPGPPGPPGPAGGCGRCGGQSCLQSCTAVPLGMESGAIPDGHITASTTHPDCATSKARPHSREESLTSQGGWAGAWCAAHPLNTNQWLQVDVGAETTVAGVITQGRSGDTHQQWVTSYKLRFSRDGSTWSTYLDKLGREKVFSGNTDQDTEVRHLLDPPVTARYVRFWPQTWTGHISMRVEVLGHYEFHLHTISLSIKNVQLVPRVFLGPRGRSSPINVQCHMCIRQQLDSFVSAPEVHSSANLQVDQPVAVVCSRYKLTMSSEKVACVVEAAGRARRDRPGVARMVTVAVAVGAGVLAVAALVFLFHEVKHVRENSGQLKDQVLTLKDRTLAMEIKQDTAAKDNQEVTALKIQLSSLKTELQQEKADGASLRERLAVLETKFQLGHAEEHSFGNFREDERPNQADSVPEHNATLRRYRRSDNSVTTPAGLFRGPEGPAGRDGRDGRDGAPGPPGPPGPFGGCGGCGGQSCPQKPCTAVPLGMESGAIPDGHITASSQYNTGSCATNKGRLHSQDGAGAWCAAQNNNQQWLQVFSGNSDRDTEVRHLLEPPVTARYVRFWPQAWNSHLSMRVEVLGQDCTGD</sequence>
<dbReference type="InterPro" id="IPR000421">
    <property type="entry name" value="FA58C"/>
</dbReference>
<feature type="compositionally biased region" description="Basic and acidic residues" evidence="2">
    <location>
        <begin position="218"/>
        <end position="227"/>
    </location>
</feature>
<evidence type="ECO:0000256" key="2">
    <source>
        <dbReference type="SAM" id="MobiDB-lite"/>
    </source>
</evidence>
<dbReference type="Pfam" id="PF00754">
    <property type="entry name" value="F5_F8_type_C"/>
    <property type="match status" value="2"/>
</dbReference>
<dbReference type="SUPFAM" id="SSF49785">
    <property type="entry name" value="Galactose-binding domain-like"/>
    <property type="match status" value="2"/>
</dbReference>
<dbReference type="Gene3D" id="2.60.120.260">
    <property type="entry name" value="Galactose-binding domain-like"/>
    <property type="match status" value="3"/>
</dbReference>
<feature type="domain" description="F5/8 type C" evidence="4">
    <location>
        <begin position="704"/>
        <end position="761"/>
    </location>
</feature>
<dbReference type="InParanoid" id="C3ZMM0"/>
<dbReference type="InterPro" id="IPR008979">
    <property type="entry name" value="Galactose-bd-like_sf"/>
</dbReference>
<dbReference type="PANTHER" id="PTHR24543">
    <property type="entry name" value="MULTICOPPER OXIDASE-RELATED"/>
    <property type="match status" value="1"/>
</dbReference>
<feature type="compositionally biased region" description="Basic and acidic residues" evidence="2">
    <location>
        <begin position="618"/>
        <end position="631"/>
    </location>
</feature>
<dbReference type="FunCoup" id="C3ZMM0">
    <property type="interactions" value="29"/>
</dbReference>
<evidence type="ECO:0000313" key="5">
    <source>
        <dbReference type="EMBL" id="EEN46230.1"/>
    </source>
</evidence>
<proteinExistence type="predicted"/>
<feature type="region of interest" description="Disordered" evidence="2">
    <location>
        <begin position="155"/>
        <end position="241"/>
    </location>
</feature>
<dbReference type="FunFam" id="2.60.120.260:FF:000283">
    <property type="entry name" value="Uncharacterized protein"/>
    <property type="match status" value="1"/>
</dbReference>
<dbReference type="PROSITE" id="PS01285">
    <property type="entry name" value="FA58C_1"/>
    <property type="match status" value="1"/>
</dbReference>
<dbReference type="EMBL" id="GG666646">
    <property type="protein sequence ID" value="EEN46230.1"/>
    <property type="molecule type" value="Genomic_DNA"/>
</dbReference>
<reference evidence="5" key="1">
    <citation type="journal article" date="2008" name="Nature">
        <title>The amphioxus genome and the evolution of the chordate karyotype.</title>
        <authorList>
            <consortium name="US DOE Joint Genome Institute (JGI-PGF)"/>
            <person name="Putnam N.H."/>
            <person name="Butts T."/>
            <person name="Ferrier D.E.K."/>
            <person name="Furlong R.F."/>
            <person name="Hellsten U."/>
            <person name="Kawashima T."/>
            <person name="Robinson-Rechavi M."/>
            <person name="Shoguchi E."/>
            <person name="Terry A."/>
            <person name="Yu J.-K."/>
            <person name="Benito-Gutierrez E.L."/>
            <person name="Dubchak I."/>
            <person name="Garcia-Fernandez J."/>
            <person name="Gibson-Brown J.J."/>
            <person name="Grigoriev I.V."/>
            <person name="Horton A.C."/>
            <person name="de Jong P.J."/>
            <person name="Jurka J."/>
            <person name="Kapitonov V.V."/>
            <person name="Kohara Y."/>
            <person name="Kuroki Y."/>
            <person name="Lindquist E."/>
            <person name="Lucas S."/>
            <person name="Osoegawa K."/>
            <person name="Pennacchio L.A."/>
            <person name="Salamov A.A."/>
            <person name="Satou Y."/>
            <person name="Sauka-Spengler T."/>
            <person name="Schmutz J."/>
            <person name="Shin-I T."/>
            <person name="Toyoda A."/>
            <person name="Bronner-Fraser M."/>
            <person name="Fujiyama A."/>
            <person name="Holland L.Z."/>
            <person name="Holland P.W.H."/>
            <person name="Satoh N."/>
            <person name="Rokhsar D.S."/>
        </authorList>
    </citation>
    <scope>NUCLEOTIDE SEQUENCE [LARGE SCALE GENOMIC DNA]</scope>
    <source>
        <strain evidence="5">S238N-H82</strain>
        <tissue evidence="5">Testes</tissue>
    </source>
</reference>
<protein>
    <recommendedName>
        <fullName evidence="4">F5/8 type C domain-containing protein</fullName>
    </recommendedName>
</protein>